<dbReference type="Proteomes" id="UP000265140">
    <property type="component" value="Chromosome 8"/>
</dbReference>
<comment type="similarity">
    <text evidence="1">Belongs to the FAM32 family.</text>
</comment>
<name>A0A3P9AKC9_ESOLU</name>
<reference evidence="4" key="1">
    <citation type="journal article" date="2014" name="PLoS ONE">
        <title>The genome and linkage map of the northern pike (Esox lucius): conserved synteny revealed between the salmonid sister group and the Neoteleostei.</title>
        <authorList>
            <person name="Rondeau E.B."/>
            <person name="Minkley D.R."/>
            <person name="Leong J.S."/>
            <person name="Messmer A.M."/>
            <person name="Jantzen J.R."/>
            <person name="von Schalburg K.R."/>
            <person name="Lemon C."/>
            <person name="Bird N.H."/>
            <person name="Koop B.F."/>
        </authorList>
    </citation>
    <scope>NUCLEOTIDE SEQUENCE</scope>
</reference>
<proteinExistence type="inferred from homology"/>
<protein>
    <submittedName>
        <fullName evidence="3">Family with sequence similarity 32 member A</fullName>
    </submittedName>
</protein>
<dbReference type="InterPro" id="IPR013865">
    <property type="entry name" value="FAM32A"/>
</dbReference>
<feature type="region of interest" description="Disordered" evidence="2">
    <location>
        <begin position="47"/>
        <end position="77"/>
    </location>
</feature>
<evidence type="ECO:0000313" key="4">
    <source>
        <dbReference type="Proteomes" id="UP000265140"/>
    </source>
</evidence>
<sequence length="131" mass="16047">FTNRGSKETIREIHINNNKDVGPICHRPERFPEIERDWSGFRWEKKKDKEKKQRLEQQINTNQNEEEETKKGYIDKRTPAQIAFDKMQEKRQMERILNKAEKTHKRRVEDFNRHLDTLTEHYDIPKVSWTK</sequence>
<dbReference type="Ensembl" id="ENSELUT00000034746.3">
    <property type="protein sequence ID" value="ENSELUP00000041508.2"/>
    <property type="gene ID" value="ENSELUG00000022400.3"/>
</dbReference>
<evidence type="ECO:0000256" key="2">
    <source>
        <dbReference type="SAM" id="MobiDB-lite"/>
    </source>
</evidence>
<feature type="compositionally biased region" description="Basic and acidic residues" evidence="2">
    <location>
        <begin position="68"/>
        <end position="77"/>
    </location>
</feature>
<accession>A0A3P9AKC9</accession>
<dbReference type="PANTHER" id="PTHR13282:SF6">
    <property type="entry name" value="PROTEIN FAM32A"/>
    <property type="match status" value="1"/>
</dbReference>
<reference evidence="3" key="3">
    <citation type="submission" date="2025-08" db="UniProtKB">
        <authorList>
            <consortium name="Ensembl"/>
        </authorList>
    </citation>
    <scope>IDENTIFICATION</scope>
</reference>
<reference evidence="3" key="2">
    <citation type="submission" date="2020-02" db="EMBL/GenBank/DDBJ databases">
        <title>Esox lucius (northern pike) genome, fEsoLuc1, primary haplotype.</title>
        <authorList>
            <person name="Myers G."/>
            <person name="Karagic N."/>
            <person name="Meyer A."/>
            <person name="Pippel M."/>
            <person name="Reichard M."/>
            <person name="Winkler S."/>
            <person name="Tracey A."/>
            <person name="Sims Y."/>
            <person name="Howe K."/>
            <person name="Rhie A."/>
            <person name="Formenti G."/>
            <person name="Durbin R."/>
            <person name="Fedrigo O."/>
            <person name="Jarvis E.D."/>
        </authorList>
    </citation>
    <scope>NUCLEOTIDE SEQUENCE [LARGE SCALE GENOMIC DNA]</scope>
</reference>
<organism evidence="3 4">
    <name type="scientific">Esox lucius</name>
    <name type="common">Northern pike</name>
    <dbReference type="NCBI Taxonomy" id="8010"/>
    <lineage>
        <taxon>Eukaryota</taxon>
        <taxon>Metazoa</taxon>
        <taxon>Chordata</taxon>
        <taxon>Craniata</taxon>
        <taxon>Vertebrata</taxon>
        <taxon>Euteleostomi</taxon>
        <taxon>Actinopterygii</taxon>
        <taxon>Neopterygii</taxon>
        <taxon>Teleostei</taxon>
        <taxon>Protacanthopterygii</taxon>
        <taxon>Esociformes</taxon>
        <taxon>Esocidae</taxon>
        <taxon>Esox</taxon>
    </lineage>
</organism>
<dbReference type="Bgee" id="ENSELUG00000022400">
    <property type="expression patterns" value="Expressed in testis and 14 other cell types or tissues"/>
</dbReference>
<dbReference type="PANTHER" id="PTHR13282">
    <property type="entry name" value="PROTEIN FAM32A"/>
    <property type="match status" value="1"/>
</dbReference>
<dbReference type="GeneTree" id="ENSGT00390000013811"/>
<dbReference type="AlphaFoldDB" id="A0A3P9AKC9"/>
<evidence type="ECO:0000313" key="3">
    <source>
        <dbReference type="Ensembl" id="ENSELUP00000041508.2"/>
    </source>
</evidence>
<evidence type="ECO:0000256" key="1">
    <source>
        <dbReference type="ARBA" id="ARBA00008948"/>
    </source>
</evidence>
<keyword evidence="4" id="KW-1185">Reference proteome</keyword>
<dbReference type="GO" id="GO:0005730">
    <property type="term" value="C:nucleolus"/>
    <property type="evidence" value="ECO:0007669"/>
    <property type="project" value="TreeGrafter"/>
</dbReference>
<reference evidence="3" key="4">
    <citation type="submission" date="2025-09" db="UniProtKB">
        <authorList>
            <consortium name="Ensembl"/>
        </authorList>
    </citation>
    <scope>IDENTIFICATION</scope>
</reference>